<feature type="region of interest" description="Disordered" evidence="2">
    <location>
        <begin position="367"/>
        <end position="416"/>
    </location>
</feature>
<dbReference type="WBParaSite" id="Csp11.Scaffold629.g9250.t1">
    <property type="protein sequence ID" value="Csp11.Scaffold629.g9250.t1"/>
    <property type="gene ID" value="Csp11.Scaffold629.g9250"/>
</dbReference>
<keyword evidence="1" id="KW-0175">Coiled coil</keyword>
<dbReference type="STRING" id="1561998.A0A1I7UH21"/>
<keyword evidence="3" id="KW-1185">Reference proteome</keyword>
<feature type="compositionally biased region" description="Basic and acidic residues" evidence="2">
    <location>
        <begin position="386"/>
        <end position="416"/>
    </location>
</feature>
<evidence type="ECO:0000313" key="4">
    <source>
        <dbReference type="WBParaSite" id="Csp11.Scaffold629.g9250.t1"/>
    </source>
</evidence>
<accession>A0A1I7UH21</accession>
<dbReference type="AlphaFoldDB" id="A0A1I7UH21"/>
<feature type="coiled-coil region" evidence="1">
    <location>
        <begin position="106"/>
        <end position="313"/>
    </location>
</feature>
<organism evidence="3 4">
    <name type="scientific">Caenorhabditis tropicalis</name>
    <dbReference type="NCBI Taxonomy" id="1561998"/>
    <lineage>
        <taxon>Eukaryota</taxon>
        <taxon>Metazoa</taxon>
        <taxon>Ecdysozoa</taxon>
        <taxon>Nematoda</taxon>
        <taxon>Chromadorea</taxon>
        <taxon>Rhabditida</taxon>
        <taxon>Rhabditina</taxon>
        <taxon>Rhabditomorpha</taxon>
        <taxon>Rhabditoidea</taxon>
        <taxon>Rhabditidae</taxon>
        <taxon>Peloderinae</taxon>
        <taxon>Caenorhabditis</taxon>
    </lineage>
</organism>
<dbReference type="Proteomes" id="UP000095282">
    <property type="component" value="Unplaced"/>
</dbReference>
<name>A0A1I7UH21_9PELO</name>
<reference evidence="4" key="1">
    <citation type="submission" date="2016-11" db="UniProtKB">
        <authorList>
            <consortium name="WormBaseParasite"/>
        </authorList>
    </citation>
    <scope>IDENTIFICATION</scope>
</reference>
<protein>
    <submittedName>
        <fullName evidence="4">Golgin subfamily A member 6-like protein 22</fullName>
    </submittedName>
</protein>
<proteinExistence type="predicted"/>
<sequence>MFYQQAINTLDLIDNVIKKSIESVTEEGSKKCSSEVAEKLEVSRKETHEQLSKSYLSYSKEIRLCGPPSTMNLITHQYAQSCMDLNSKFVMVAAKMLGDIEKKEEVEQLKIEISALKVEKKEQLRENEQLRDQIRVKDVEEQKNITLMEKLNEENRNLHKWLTTALENSKTLGAVVEDGNRRVKEKEERIKELENRKTEQLERKNEELAKKDEKIKELKEWSDQATERIETLEKKEEELNKMIEESKEKDVPKIEELNKELTRLKDEMALKELENRKILAGRDEKLDWKDKEMEKLRKTIAYYERESDEWKEKESDLLRGLGTIKKMILEGEEDRKMKDGLLTNLVKELAESKEKLKRLHGALVSSKQKLEEMSGRSDNSGFVELNESKENMDKIREEIEKNCRESSFDHLEEQDE</sequence>
<evidence type="ECO:0000313" key="3">
    <source>
        <dbReference type="Proteomes" id="UP000095282"/>
    </source>
</evidence>
<evidence type="ECO:0000256" key="2">
    <source>
        <dbReference type="SAM" id="MobiDB-lite"/>
    </source>
</evidence>
<evidence type="ECO:0000256" key="1">
    <source>
        <dbReference type="SAM" id="Coils"/>
    </source>
</evidence>